<name>A0A2Z3HSK5_9CAUL</name>
<evidence type="ECO:0000313" key="1">
    <source>
        <dbReference type="EMBL" id="AWM77166.1"/>
    </source>
</evidence>
<reference evidence="2" key="1">
    <citation type="submission" date="2018-05" db="EMBL/GenBank/DDBJ databases">
        <title>Genome sequencing of Phenylobacterium sp. HYN0004.</title>
        <authorList>
            <person name="Yi H."/>
            <person name="Baek C."/>
        </authorList>
    </citation>
    <scope>NUCLEOTIDE SEQUENCE [LARGE SCALE GENOMIC DNA]</scope>
    <source>
        <strain evidence="2">HYN0004</strain>
    </source>
</reference>
<dbReference type="EMBL" id="CP029479">
    <property type="protein sequence ID" value="AWM77166.1"/>
    <property type="molecule type" value="Genomic_DNA"/>
</dbReference>
<dbReference type="Proteomes" id="UP000247763">
    <property type="component" value="Chromosome"/>
</dbReference>
<dbReference type="KEGG" id="phb:HYN04_04955"/>
<dbReference type="OrthoDB" id="9798122at2"/>
<dbReference type="InterPro" id="IPR029058">
    <property type="entry name" value="AB_hydrolase_fold"/>
</dbReference>
<evidence type="ECO:0000313" key="2">
    <source>
        <dbReference type="Proteomes" id="UP000247763"/>
    </source>
</evidence>
<gene>
    <name evidence="1" type="ORF">HYN04_04955</name>
</gene>
<accession>A0A2Z3HSK5</accession>
<dbReference type="AlphaFoldDB" id="A0A2Z3HSK5"/>
<evidence type="ECO:0008006" key="3">
    <source>
        <dbReference type="Google" id="ProtNLM"/>
    </source>
</evidence>
<dbReference type="SUPFAM" id="SSF53474">
    <property type="entry name" value="alpha/beta-Hydrolases"/>
    <property type="match status" value="1"/>
</dbReference>
<protein>
    <recommendedName>
        <fullName evidence="3">Alpha/beta hydrolase</fullName>
    </recommendedName>
</protein>
<proteinExistence type="predicted"/>
<keyword evidence="2" id="KW-1185">Reference proteome</keyword>
<sequence length="98" mass="10807">MFRSDFLDAQAKGGNHWFLEAARANEAWNWTPKAPFRAYFGTRDVDVSPQESIVFAETSARRGGNATAVAVGPFDHGQSVLHAVPLIRKWFDELGATA</sequence>
<organism evidence="1 2">
    <name type="scientific">Phenylobacterium parvum</name>
    <dbReference type="NCBI Taxonomy" id="2201350"/>
    <lineage>
        <taxon>Bacteria</taxon>
        <taxon>Pseudomonadati</taxon>
        <taxon>Pseudomonadota</taxon>
        <taxon>Alphaproteobacteria</taxon>
        <taxon>Caulobacterales</taxon>
        <taxon>Caulobacteraceae</taxon>
        <taxon>Phenylobacterium</taxon>
    </lineage>
</organism>